<comment type="caution">
    <text evidence="5">The sequence shown here is derived from an EMBL/GenBank/DDBJ whole genome shotgun (WGS) entry which is preliminary data.</text>
</comment>
<evidence type="ECO:0000256" key="2">
    <source>
        <dbReference type="ARBA" id="ARBA00023125"/>
    </source>
</evidence>
<keyword evidence="1" id="KW-0805">Transcription regulation</keyword>
<keyword evidence="2" id="KW-0238">DNA-binding</keyword>
<organism evidence="5 6">
    <name type="scientific">Nocardia rhamnosiphila</name>
    <dbReference type="NCBI Taxonomy" id="426716"/>
    <lineage>
        <taxon>Bacteria</taxon>
        <taxon>Bacillati</taxon>
        <taxon>Actinomycetota</taxon>
        <taxon>Actinomycetes</taxon>
        <taxon>Mycobacteriales</taxon>
        <taxon>Nocardiaceae</taxon>
        <taxon>Nocardia</taxon>
    </lineage>
</organism>
<dbReference type="InterPro" id="IPR050204">
    <property type="entry name" value="AraC_XylS_family_regulators"/>
</dbReference>
<dbReference type="SUPFAM" id="SSF51182">
    <property type="entry name" value="RmlC-like cupins"/>
    <property type="match status" value="1"/>
</dbReference>
<evidence type="ECO:0000259" key="4">
    <source>
        <dbReference type="PROSITE" id="PS01124"/>
    </source>
</evidence>
<dbReference type="EMBL" id="JBEYBF010000021">
    <property type="protein sequence ID" value="MEU1955223.1"/>
    <property type="molecule type" value="Genomic_DNA"/>
</dbReference>
<keyword evidence="3" id="KW-0804">Transcription</keyword>
<reference evidence="5 6" key="1">
    <citation type="submission" date="2024-06" db="EMBL/GenBank/DDBJ databases">
        <title>The Natural Products Discovery Center: Release of the First 8490 Sequenced Strains for Exploring Actinobacteria Biosynthetic Diversity.</title>
        <authorList>
            <person name="Kalkreuter E."/>
            <person name="Kautsar S.A."/>
            <person name="Yang D."/>
            <person name="Bader C.D."/>
            <person name="Teijaro C.N."/>
            <person name="Fluegel L."/>
            <person name="Davis C.M."/>
            <person name="Simpson J.R."/>
            <person name="Lauterbach L."/>
            <person name="Steele A.D."/>
            <person name="Gui C."/>
            <person name="Meng S."/>
            <person name="Li G."/>
            <person name="Viehrig K."/>
            <person name="Ye F."/>
            <person name="Su P."/>
            <person name="Kiefer A.F."/>
            <person name="Nichols A."/>
            <person name="Cepeda A.J."/>
            <person name="Yan W."/>
            <person name="Fan B."/>
            <person name="Jiang Y."/>
            <person name="Adhikari A."/>
            <person name="Zheng C.-J."/>
            <person name="Schuster L."/>
            <person name="Cowan T.M."/>
            <person name="Smanski M.J."/>
            <person name="Chevrette M.G."/>
            <person name="De Carvalho L.P.S."/>
            <person name="Shen B."/>
        </authorList>
    </citation>
    <scope>NUCLEOTIDE SEQUENCE [LARGE SCALE GENOMIC DNA]</scope>
    <source>
        <strain evidence="5 6">NPDC019708</strain>
    </source>
</reference>
<dbReference type="RefSeq" id="WP_356958764.1">
    <property type="nucleotide sequence ID" value="NZ_JBEYBD010000017.1"/>
</dbReference>
<dbReference type="Gene3D" id="2.60.120.10">
    <property type="entry name" value="Jelly Rolls"/>
    <property type="match status" value="1"/>
</dbReference>
<dbReference type="Proteomes" id="UP001550628">
    <property type="component" value="Unassembled WGS sequence"/>
</dbReference>
<evidence type="ECO:0000256" key="3">
    <source>
        <dbReference type="ARBA" id="ARBA00023163"/>
    </source>
</evidence>
<name>A0ABV2WWG7_9NOCA</name>
<sequence>MERESGDRCRDVRLGTSAATGRTAVTGPGPRWLGGVVFTPGLMAFTGEIGDTAAHSHAAVQVLLVTGGEVRLTDAMGCTAVAGSAIIPPGVRHEVRASPSATGFIAYLDSADIAGRAALARLHGLPLEAVTSWITAAVPRATATAPSPDPAPRPSIRSPHPLVTEALRVAGAAGFPPTLGELAAAVAISPSRLSHLFSQHVGLPYAAWRRWTRLQLASRTVRTGGTLTEAAHAAGFTDSAHLTKTCRDLFGITPTEALAAGGWRAPGGSRLS</sequence>
<evidence type="ECO:0000256" key="1">
    <source>
        <dbReference type="ARBA" id="ARBA00023015"/>
    </source>
</evidence>
<dbReference type="Pfam" id="PF12833">
    <property type="entry name" value="HTH_18"/>
    <property type="match status" value="1"/>
</dbReference>
<dbReference type="InterPro" id="IPR018060">
    <property type="entry name" value="HTH_AraC"/>
</dbReference>
<proteinExistence type="predicted"/>
<dbReference type="InterPro" id="IPR011051">
    <property type="entry name" value="RmlC_Cupin_sf"/>
</dbReference>
<evidence type="ECO:0000313" key="6">
    <source>
        <dbReference type="Proteomes" id="UP001550628"/>
    </source>
</evidence>
<dbReference type="PANTHER" id="PTHR46796">
    <property type="entry name" value="HTH-TYPE TRANSCRIPTIONAL ACTIVATOR RHAS-RELATED"/>
    <property type="match status" value="1"/>
</dbReference>
<keyword evidence="6" id="KW-1185">Reference proteome</keyword>
<accession>A0ABV2WWG7</accession>
<dbReference type="InterPro" id="IPR014710">
    <property type="entry name" value="RmlC-like_jellyroll"/>
</dbReference>
<protein>
    <submittedName>
        <fullName evidence="5">AraC family transcriptional regulator</fullName>
    </submittedName>
</protein>
<feature type="domain" description="HTH araC/xylS-type" evidence="4">
    <location>
        <begin position="178"/>
        <end position="260"/>
    </location>
</feature>
<dbReference type="Gene3D" id="1.10.10.60">
    <property type="entry name" value="Homeodomain-like"/>
    <property type="match status" value="1"/>
</dbReference>
<gene>
    <name evidence="5" type="ORF">ABZ510_25590</name>
</gene>
<dbReference type="SMART" id="SM00342">
    <property type="entry name" value="HTH_ARAC"/>
    <property type="match status" value="1"/>
</dbReference>
<dbReference type="PROSITE" id="PS01124">
    <property type="entry name" value="HTH_ARAC_FAMILY_2"/>
    <property type="match status" value="1"/>
</dbReference>
<evidence type="ECO:0000313" key="5">
    <source>
        <dbReference type="EMBL" id="MEU1955223.1"/>
    </source>
</evidence>